<proteinExistence type="predicted"/>
<comment type="caution">
    <text evidence="1">The sequence shown here is derived from an EMBL/GenBank/DDBJ whole genome shotgun (WGS) entry which is preliminary data.</text>
</comment>
<dbReference type="Proteomes" id="UP001159428">
    <property type="component" value="Unassembled WGS sequence"/>
</dbReference>
<reference evidence="1 2" key="1">
    <citation type="submission" date="2022-05" db="EMBL/GenBank/DDBJ databases">
        <authorList>
            <consortium name="Genoscope - CEA"/>
            <person name="William W."/>
        </authorList>
    </citation>
    <scope>NUCLEOTIDE SEQUENCE [LARGE SCALE GENOMIC DNA]</scope>
</reference>
<sequence length="126" mass="14366">MVNFCAVYECSNRSNREKDRSYFRLPAIITRSNDEKQALSKEQFAATILYQASLRQFTIKTTPTGLLLKSLVMIATKYNRAQERVEKRRRSEGAIALLELSKATMEETMDTGVTVEESNCKACQTE</sequence>
<dbReference type="AlphaFoldDB" id="A0AAU9XSX7"/>
<name>A0AAU9XSX7_9CNID</name>
<evidence type="ECO:0000313" key="2">
    <source>
        <dbReference type="Proteomes" id="UP001159428"/>
    </source>
</evidence>
<accession>A0AAU9XSX7</accession>
<gene>
    <name evidence="1" type="ORF">PMEA_00029527</name>
</gene>
<feature type="non-terminal residue" evidence="1">
    <location>
        <position position="126"/>
    </location>
</feature>
<dbReference type="EMBL" id="CALNXJ010000061">
    <property type="protein sequence ID" value="CAH3156513.1"/>
    <property type="molecule type" value="Genomic_DNA"/>
</dbReference>
<evidence type="ECO:0000313" key="1">
    <source>
        <dbReference type="EMBL" id="CAH3156513.1"/>
    </source>
</evidence>
<protein>
    <submittedName>
        <fullName evidence="1">Uncharacterized protein</fullName>
    </submittedName>
</protein>
<organism evidence="1 2">
    <name type="scientific">Pocillopora meandrina</name>
    <dbReference type="NCBI Taxonomy" id="46732"/>
    <lineage>
        <taxon>Eukaryota</taxon>
        <taxon>Metazoa</taxon>
        <taxon>Cnidaria</taxon>
        <taxon>Anthozoa</taxon>
        <taxon>Hexacorallia</taxon>
        <taxon>Scleractinia</taxon>
        <taxon>Astrocoeniina</taxon>
        <taxon>Pocilloporidae</taxon>
        <taxon>Pocillopora</taxon>
    </lineage>
</organism>
<keyword evidence="2" id="KW-1185">Reference proteome</keyword>